<dbReference type="PANTHER" id="PTHR30006">
    <property type="entry name" value="THIAMINE-BINDING PERIPLASMIC PROTEIN-RELATED"/>
    <property type="match status" value="1"/>
</dbReference>
<dbReference type="CDD" id="cd13589">
    <property type="entry name" value="PBP2_polyamine_RpCGA009"/>
    <property type="match status" value="1"/>
</dbReference>
<gene>
    <name evidence="5" type="ordered locus">Sthe_2614</name>
</gene>
<organism evidence="5 6">
    <name type="scientific">Sphaerobacter thermophilus (strain ATCC 49802 / DSM 20745 / KCCM 41009 / NCIMB 13125 / S 6022)</name>
    <dbReference type="NCBI Taxonomy" id="479434"/>
    <lineage>
        <taxon>Bacteria</taxon>
        <taxon>Pseudomonadati</taxon>
        <taxon>Thermomicrobiota</taxon>
        <taxon>Thermomicrobia</taxon>
        <taxon>Sphaerobacterales</taxon>
        <taxon>Sphaerobacterineae</taxon>
        <taxon>Sphaerobacteraceae</taxon>
        <taxon>Sphaerobacter</taxon>
    </lineage>
</organism>
<dbReference type="Proteomes" id="UP000002027">
    <property type="component" value="Chromosome 2"/>
</dbReference>
<protein>
    <submittedName>
        <fullName evidence="5">Extracellular solute-binding protein family 1</fullName>
    </submittedName>
</protein>
<dbReference type="Gene3D" id="3.40.190.10">
    <property type="entry name" value="Periplasmic binding protein-like II"/>
    <property type="match status" value="2"/>
</dbReference>
<evidence type="ECO:0000256" key="1">
    <source>
        <dbReference type="ARBA" id="ARBA00004418"/>
    </source>
</evidence>
<dbReference type="SUPFAM" id="SSF53850">
    <property type="entry name" value="Periplasmic binding protein-like II"/>
    <property type="match status" value="1"/>
</dbReference>
<reference evidence="6" key="1">
    <citation type="submission" date="2009-11" db="EMBL/GenBank/DDBJ databases">
        <title>The complete chromosome 2 of Sphaerobacter thermophilus DSM 20745.</title>
        <authorList>
            <person name="Lucas S."/>
            <person name="Copeland A."/>
            <person name="Lapidus A."/>
            <person name="Glavina del Rio T."/>
            <person name="Dalin E."/>
            <person name="Tice H."/>
            <person name="Bruce D."/>
            <person name="Goodwin L."/>
            <person name="Pitluck S."/>
            <person name="Kyrpides N."/>
            <person name="Mavromatis K."/>
            <person name="Ivanova N."/>
            <person name="Mikhailova N."/>
            <person name="LaButti K.M."/>
            <person name="Clum A."/>
            <person name="Sun H.I."/>
            <person name="Brettin T."/>
            <person name="Detter J.C."/>
            <person name="Han C."/>
            <person name="Larimer F."/>
            <person name="Land M."/>
            <person name="Hauser L."/>
            <person name="Markowitz V."/>
            <person name="Cheng J.F."/>
            <person name="Hugenholtz P."/>
            <person name="Woyke T."/>
            <person name="Wu D."/>
            <person name="Steenblock K."/>
            <person name="Schneider S."/>
            <person name="Pukall R."/>
            <person name="Goeker M."/>
            <person name="Klenk H.P."/>
            <person name="Eisen J.A."/>
        </authorList>
    </citation>
    <scope>NUCLEOTIDE SEQUENCE [LARGE SCALE GENOMIC DNA]</scope>
    <source>
        <strain evidence="6">ATCC 49802 / DSM 20745 / S 6022</strain>
    </source>
</reference>
<keyword evidence="3" id="KW-0732">Signal</keyword>
<evidence type="ECO:0000256" key="3">
    <source>
        <dbReference type="ARBA" id="ARBA00022729"/>
    </source>
</evidence>
<evidence type="ECO:0000256" key="4">
    <source>
        <dbReference type="ARBA" id="ARBA00022764"/>
    </source>
</evidence>
<dbReference type="InterPro" id="IPR006059">
    <property type="entry name" value="SBP"/>
</dbReference>
<keyword evidence="2" id="KW-0813">Transport</keyword>
<evidence type="ECO:0000313" key="6">
    <source>
        <dbReference type="Proteomes" id="UP000002027"/>
    </source>
</evidence>
<dbReference type="KEGG" id="sti:Sthe_2614"/>
<accession>D1C885</accession>
<dbReference type="GO" id="GO:0015888">
    <property type="term" value="P:thiamine transport"/>
    <property type="evidence" value="ECO:0007669"/>
    <property type="project" value="TreeGrafter"/>
</dbReference>
<dbReference type="EMBL" id="CP001824">
    <property type="protein sequence ID" value="ACZ40028.1"/>
    <property type="molecule type" value="Genomic_DNA"/>
</dbReference>
<evidence type="ECO:0000313" key="5">
    <source>
        <dbReference type="EMBL" id="ACZ40028.1"/>
    </source>
</evidence>
<dbReference type="GO" id="GO:0030975">
    <property type="term" value="F:thiamine binding"/>
    <property type="evidence" value="ECO:0007669"/>
    <property type="project" value="TreeGrafter"/>
</dbReference>
<dbReference type="InParanoid" id="D1C885"/>
<keyword evidence="4" id="KW-0574">Periplasm</keyword>
<proteinExistence type="predicted"/>
<comment type="subcellular location">
    <subcellularLocation>
        <location evidence="1">Periplasm</location>
    </subcellularLocation>
</comment>
<keyword evidence="6" id="KW-1185">Reference proteome</keyword>
<dbReference type="AlphaFoldDB" id="D1C885"/>
<dbReference type="GO" id="GO:0030288">
    <property type="term" value="C:outer membrane-bounded periplasmic space"/>
    <property type="evidence" value="ECO:0007669"/>
    <property type="project" value="TreeGrafter"/>
</dbReference>
<evidence type="ECO:0000256" key="2">
    <source>
        <dbReference type="ARBA" id="ARBA00022448"/>
    </source>
</evidence>
<dbReference type="PANTHER" id="PTHR30006:SF3">
    <property type="entry name" value="THIAMINE-BINDING PERIPLASMIC PROTEIN"/>
    <property type="match status" value="1"/>
</dbReference>
<dbReference type="GO" id="GO:0030976">
    <property type="term" value="F:thiamine pyrophosphate binding"/>
    <property type="evidence" value="ECO:0007669"/>
    <property type="project" value="TreeGrafter"/>
</dbReference>
<sequence>MTRRSFIGSAARAAVAAGIFGAGNWMWAGCGTSSGGRSSGQKELVIASWGGAYQEAQRKAFFDPFTKETGIKIIEAGPTDNAKIAAMVESGNVEWDLVDNDMGGILELKKKDFLEPIPYDAIPQDVLDQFEDSDKDPYGFAIMWFSTCIAYRTDAFGGDYPKDWAEFWDVERFPGPRSLQYASNLEQALAADGVPIDQIYPIDIDRAFKKFDEIREHVVKWWETGAVPAQMLSDNEIVLASAYNGRIGAIKEQGAPVDVNFNQGLLIGEYWMIPKGTEKLDLIKEFLAFAAQAEQHVELSKHILYGPANKKAYEQIPPERAAQLPTSPENRARQIIFNAEWHGEHNEEVRERFTSWLLGG</sequence>
<dbReference type="STRING" id="479434.Sthe_2614"/>
<dbReference type="eggNOG" id="COG0687">
    <property type="taxonomic scope" value="Bacteria"/>
</dbReference>
<dbReference type="Pfam" id="PF13416">
    <property type="entry name" value="SBP_bac_8"/>
    <property type="match status" value="1"/>
</dbReference>
<dbReference type="HOGENOM" id="CLU_026974_8_0_0"/>
<reference evidence="5 6" key="2">
    <citation type="journal article" date="2010" name="Stand. Genomic Sci.">
        <title>Complete genome sequence of Desulfohalobium retbaense type strain (HR(100)).</title>
        <authorList>
            <person name="Spring S."/>
            <person name="Nolan M."/>
            <person name="Lapidus A."/>
            <person name="Glavina Del Rio T."/>
            <person name="Copeland A."/>
            <person name="Tice H."/>
            <person name="Cheng J.F."/>
            <person name="Lucas S."/>
            <person name="Land M."/>
            <person name="Chen F."/>
            <person name="Bruce D."/>
            <person name="Goodwin L."/>
            <person name="Pitluck S."/>
            <person name="Ivanova N."/>
            <person name="Mavromatis K."/>
            <person name="Mikhailova N."/>
            <person name="Pati A."/>
            <person name="Chen A."/>
            <person name="Palaniappan K."/>
            <person name="Hauser L."/>
            <person name="Chang Y.J."/>
            <person name="Jeffries C.D."/>
            <person name="Munk C."/>
            <person name="Kiss H."/>
            <person name="Chain P."/>
            <person name="Han C."/>
            <person name="Brettin T."/>
            <person name="Detter J.C."/>
            <person name="Schuler E."/>
            <person name="Goker M."/>
            <person name="Rohde M."/>
            <person name="Bristow J."/>
            <person name="Eisen J.A."/>
            <person name="Markowitz V."/>
            <person name="Hugenholtz P."/>
            <person name="Kyrpides N.C."/>
            <person name="Klenk H.P."/>
        </authorList>
    </citation>
    <scope>NUCLEOTIDE SEQUENCE [LARGE SCALE GENOMIC DNA]</scope>
    <source>
        <strain evidence="6">ATCC 49802 / DSM 20745 / S 6022</strain>
    </source>
</reference>
<name>D1C885_SPHTD</name>
<dbReference type="PROSITE" id="PS51257">
    <property type="entry name" value="PROKAR_LIPOPROTEIN"/>
    <property type="match status" value="1"/>
</dbReference>